<evidence type="ECO:0008006" key="4">
    <source>
        <dbReference type="Google" id="ProtNLM"/>
    </source>
</evidence>
<proteinExistence type="predicted"/>
<reference evidence="2" key="2">
    <citation type="submission" date="2021-04" db="EMBL/GenBank/DDBJ databases">
        <authorList>
            <person name="Gilroy R."/>
        </authorList>
    </citation>
    <scope>NUCLEOTIDE SEQUENCE</scope>
    <source>
        <strain evidence="2">ChiGjej6B6-1540</strain>
    </source>
</reference>
<feature type="transmembrane region" description="Helical" evidence="1">
    <location>
        <begin position="300"/>
        <end position="316"/>
    </location>
</feature>
<dbReference type="Gene3D" id="1.25.40.10">
    <property type="entry name" value="Tetratricopeptide repeat domain"/>
    <property type="match status" value="1"/>
</dbReference>
<comment type="caution">
    <text evidence="2">The sequence shown here is derived from an EMBL/GenBank/DDBJ whole genome shotgun (WGS) entry which is preliminary data.</text>
</comment>
<evidence type="ECO:0000313" key="3">
    <source>
        <dbReference type="Proteomes" id="UP000824192"/>
    </source>
</evidence>
<feature type="transmembrane region" description="Helical" evidence="1">
    <location>
        <begin position="273"/>
        <end position="293"/>
    </location>
</feature>
<organism evidence="2 3">
    <name type="scientific">Candidatus Flavonifractor merdipullorum</name>
    <dbReference type="NCBI Taxonomy" id="2838590"/>
    <lineage>
        <taxon>Bacteria</taxon>
        <taxon>Bacillati</taxon>
        <taxon>Bacillota</taxon>
        <taxon>Clostridia</taxon>
        <taxon>Eubacteriales</taxon>
        <taxon>Oscillospiraceae</taxon>
        <taxon>Flavonifractor</taxon>
    </lineage>
</organism>
<accession>A0A9D1UNZ7</accession>
<name>A0A9D1UNZ7_9FIRM</name>
<dbReference type="Proteomes" id="UP000824192">
    <property type="component" value="Unassembled WGS sequence"/>
</dbReference>
<keyword evidence="1" id="KW-1133">Transmembrane helix</keyword>
<reference evidence="2" key="1">
    <citation type="journal article" date="2021" name="PeerJ">
        <title>Extensive microbial diversity within the chicken gut microbiome revealed by metagenomics and culture.</title>
        <authorList>
            <person name="Gilroy R."/>
            <person name="Ravi A."/>
            <person name="Getino M."/>
            <person name="Pursley I."/>
            <person name="Horton D.L."/>
            <person name="Alikhan N.F."/>
            <person name="Baker D."/>
            <person name="Gharbi K."/>
            <person name="Hall N."/>
            <person name="Watson M."/>
            <person name="Adriaenssens E.M."/>
            <person name="Foster-Nyarko E."/>
            <person name="Jarju S."/>
            <person name="Secka A."/>
            <person name="Antonio M."/>
            <person name="Oren A."/>
            <person name="Chaudhuri R.R."/>
            <person name="La Ragione R."/>
            <person name="Hildebrand F."/>
            <person name="Pallen M.J."/>
        </authorList>
    </citation>
    <scope>NUCLEOTIDE SEQUENCE</scope>
    <source>
        <strain evidence="2">ChiGjej6B6-1540</strain>
    </source>
</reference>
<dbReference type="InterPro" id="IPR011990">
    <property type="entry name" value="TPR-like_helical_dom_sf"/>
</dbReference>
<evidence type="ECO:0000313" key="2">
    <source>
        <dbReference type="EMBL" id="HIW94333.1"/>
    </source>
</evidence>
<sequence length="317" mass="34416">MNRVLQQVIAQDGISVLQDAARLRERVIELGGNRQDAITLELMLTACPSIAPALSQGDLPQSEVNVLISSVMRTTGLSVSTVRRVLGALITASGNKLSGHAPFLLPILRKKQGELSLLGEMEDPVLRSALEQINSGADPAQPLSDLERLSQAGNAYASYQLGNYYHPQDRKNGTDLGRPYYQLAADLGYGPAYGALADYDINGKKKNLRRAAAYFEHPTALAGRDGRNWSANAANLLRYRSENLGRCRQALILSGLGLLFSFFVVSLDLLWGFFAVLLALGALGATLYSMLAAPYHSHRSTYLLLLICWLLAVAAML</sequence>
<protein>
    <recommendedName>
        <fullName evidence="4">Sel1 repeat family protein</fullName>
    </recommendedName>
</protein>
<dbReference type="EMBL" id="DXGA01000156">
    <property type="protein sequence ID" value="HIW94333.1"/>
    <property type="molecule type" value="Genomic_DNA"/>
</dbReference>
<feature type="transmembrane region" description="Helical" evidence="1">
    <location>
        <begin position="250"/>
        <end position="267"/>
    </location>
</feature>
<evidence type="ECO:0000256" key="1">
    <source>
        <dbReference type="SAM" id="Phobius"/>
    </source>
</evidence>
<keyword evidence="1" id="KW-0812">Transmembrane</keyword>
<dbReference type="SUPFAM" id="SSF81901">
    <property type="entry name" value="HCP-like"/>
    <property type="match status" value="1"/>
</dbReference>
<keyword evidence="1" id="KW-0472">Membrane</keyword>
<gene>
    <name evidence="2" type="ORF">H9868_07315</name>
</gene>
<dbReference type="AlphaFoldDB" id="A0A9D1UNZ7"/>